<dbReference type="SUPFAM" id="SSF53474">
    <property type="entry name" value="alpha/beta-Hydrolases"/>
    <property type="match status" value="1"/>
</dbReference>
<dbReference type="PANTHER" id="PTHR48081">
    <property type="entry name" value="AB HYDROLASE SUPERFAMILY PROTEIN C4A8.06C"/>
    <property type="match status" value="1"/>
</dbReference>
<dbReference type="GO" id="GO:0016787">
    <property type="term" value="F:hydrolase activity"/>
    <property type="evidence" value="ECO:0007669"/>
    <property type="project" value="UniProtKB-KW"/>
</dbReference>
<evidence type="ECO:0000256" key="1">
    <source>
        <dbReference type="ARBA" id="ARBA00022801"/>
    </source>
</evidence>
<evidence type="ECO:0000259" key="2">
    <source>
        <dbReference type="Pfam" id="PF20434"/>
    </source>
</evidence>
<gene>
    <name evidence="3" type="ORF">KL933_003411</name>
</gene>
<proteinExistence type="predicted"/>
<dbReference type="InterPro" id="IPR049492">
    <property type="entry name" value="BD-FAE-like_dom"/>
</dbReference>
<dbReference type="EMBL" id="JAHLUH010000009">
    <property type="protein sequence ID" value="KAG7726480.1"/>
    <property type="molecule type" value="Genomic_DNA"/>
</dbReference>
<dbReference type="InterPro" id="IPR029058">
    <property type="entry name" value="AB_hydrolase_fold"/>
</dbReference>
<dbReference type="AlphaFoldDB" id="A0AAN6I094"/>
<evidence type="ECO:0000313" key="3">
    <source>
        <dbReference type="EMBL" id="KAG7726480.1"/>
    </source>
</evidence>
<name>A0AAN6I094_9ASCO</name>
<dbReference type="PANTHER" id="PTHR48081:SF33">
    <property type="entry name" value="KYNURENINE FORMAMIDASE"/>
    <property type="match status" value="1"/>
</dbReference>
<dbReference type="Gene3D" id="3.40.50.1820">
    <property type="entry name" value="alpha/beta hydrolase"/>
    <property type="match status" value="1"/>
</dbReference>
<dbReference type="InterPro" id="IPR050300">
    <property type="entry name" value="GDXG_lipolytic_enzyme"/>
</dbReference>
<dbReference type="Pfam" id="PF20434">
    <property type="entry name" value="BD-FAE"/>
    <property type="match status" value="1"/>
</dbReference>
<evidence type="ECO:0000313" key="4">
    <source>
        <dbReference type="Proteomes" id="UP000738402"/>
    </source>
</evidence>
<dbReference type="Proteomes" id="UP000738402">
    <property type="component" value="Unassembled WGS sequence"/>
</dbReference>
<comment type="caution">
    <text evidence="3">The sequence shown here is derived from an EMBL/GenBank/DDBJ whole genome shotgun (WGS) entry which is preliminary data.</text>
</comment>
<keyword evidence="1" id="KW-0378">Hydrolase</keyword>
<sequence>MVVQYTKVHKYGHQSPRQLLKHYRVAVPSSQITQNTPIVYIHGGAWVGESHTYNEFGPLIDKLDLQLNNGAYTTERHIAEIQFFGLDYRVSPEVVHPHHILDVLHALSFIYELGVHKVSLIGHSAGSTMCTQILEYATFLSFYGVEFTLPVPEIESIVFLDGIFDIPKMLEEYPSYLHEFVEIAFRSEQDWSKKCNMVHYRMTNDLKREIREKFNSLRKTIIAHSTKDELLSTRQPTEFCKWLDQLPYTYYKYIVQDMGTHNETYESDGLVSIIIQHLLH</sequence>
<reference evidence="3" key="1">
    <citation type="journal article" date="2021" name="G3 (Bethesda)">
        <title>Genomic diversity, chromosomal rearrangements, and interspecies hybridization in the ogataea polymorpha species complex.</title>
        <authorList>
            <person name="Hanson S.J."/>
            <person name="Cinneide E.O."/>
            <person name="Salzberg L.I."/>
            <person name="Wolfe K.H."/>
            <person name="McGowan J."/>
            <person name="Fitzpatrick D.A."/>
            <person name="Matlin K."/>
        </authorList>
    </citation>
    <scope>NUCLEOTIDE SEQUENCE</scope>
    <source>
        <strain evidence="3">83-405-1</strain>
    </source>
</reference>
<accession>A0AAN6I094</accession>
<feature type="domain" description="BD-FAE-like" evidence="2">
    <location>
        <begin position="28"/>
        <end position="129"/>
    </location>
</feature>
<protein>
    <recommendedName>
        <fullName evidence="2">BD-FAE-like domain-containing protein</fullName>
    </recommendedName>
</protein>
<organism evidence="3 4">
    <name type="scientific">Ogataea haglerorum</name>
    <dbReference type="NCBI Taxonomy" id="1937702"/>
    <lineage>
        <taxon>Eukaryota</taxon>
        <taxon>Fungi</taxon>
        <taxon>Dikarya</taxon>
        <taxon>Ascomycota</taxon>
        <taxon>Saccharomycotina</taxon>
        <taxon>Pichiomycetes</taxon>
        <taxon>Pichiales</taxon>
        <taxon>Pichiaceae</taxon>
        <taxon>Ogataea</taxon>
    </lineage>
</organism>